<feature type="non-terminal residue" evidence="2">
    <location>
        <position position="106"/>
    </location>
</feature>
<dbReference type="AlphaFoldDB" id="A0AAV9ZUR4"/>
<accession>A0AAV9ZUR4</accession>
<keyword evidence="1" id="KW-0472">Membrane</keyword>
<protein>
    <submittedName>
        <fullName evidence="2">Uncharacterized protein</fullName>
    </submittedName>
</protein>
<comment type="caution">
    <text evidence="2">The sequence shown here is derived from an EMBL/GenBank/DDBJ whole genome shotgun (WGS) entry which is preliminary data.</text>
</comment>
<sequence>MALPDLPTLALCVTLSGFGAQPPYSLYFDGTQSTLGLLRRRVFLMPADVQLGVILTFALAAVNAAPVALCIVWTALRVTALYVSKGAMLTYALQPVNTAPVVICIY</sequence>
<name>A0AAV9ZUR4_9AGAR</name>
<keyword evidence="3" id="KW-1185">Reference proteome</keyword>
<dbReference type="EMBL" id="JAWWNJ010000108">
    <property type="protein sequence ID" value="KAK6992603.1"/>
    <property type="molecule type" value="Genomic_DNA"/>
</dbReference>
<evidence type="ECO:0000313" key="3">
    <source>
        <dbReference type="Proteomes" id="UP001362999"/>
    </source>
</evidence>
<gene>
    <name evidence="2" type="ORF">R3P38DRAFT_3082779</name>
</gene>
<reference evidence="2 3" key="1">
    <citation type="journal article" date="2024" name="J Genomics">
        <title>Draft genome sequencing and assembly of Favolaschia claudopus CIRM-BRFM 2984 isolated from oak limbs.</title>
        <authorList>
            <person name="Navarro D."/>
            <person name="Drula E."/>
            <person name="Chaduli D."/>
            <person name="Cazenave R."/>
            <person name="Ahrendt S."/>
            <person name="Wang J."/>
            <person name="Lipzen A."/>
            <person name="Daum C."/>
            <person name="Barry K."/>
            <person name="Grigoriev I.V."/>
            <person name="Favel A."/>
            <person name="Rosso M.N."/>
            <person name="Martin F."/>
        </authorList>
    </citation>
    <scope>NUCLEOTIDE SEQUENCE [LARGE SCALE GENOMIC DNA]</scope>
    <source>
        <strain evidence="2 3">CIRM-BRFM 2984</strain>
    </source>
</reference>
<feature type="transmembrane region" description="Helical" evidence="1">
    <location>
        <begin position="51"/>
        <end position="76"/>
    </location>
</feature>
<evidence type="ECO:0000256" key="1">
    <source>
        <dbReference type="SAM" id="Phobius"/>
    </source>
</evidence>
<organism evidence="2 3">
    <name type="scientific">Favolaschia claudopus</name>
    <dbReference type="NCBI Taxonomy" id="2862362"/>
    <lineage>
        <taxon>Eukaryota</taxon>
        <taxon>Fungi</taxon>
        <taxon>Dikarya</taxon>
        <taxon>Basidiomycota</taxon>
        <taxon>Agaricomycotina</taxon>
        <taxon>Agaricomycetes</taxon>
        <taxon>Agaricomycetidae</taxon>
        <taxon>Agaricales</taxon>
        <taxon>Marasmiineae</taxon>
        <taxon>Mycenaceae</taxon>
        <taxon>Favolaschia</taxon>
    </lineage>
</organism>
<dbReference type="Proteomes" id="UP001362999">
    <property type="component" value="Unassembled WGS sequence"/>
</dbReference>
<proteinExistence type="predicted"/>
<keyword evidence="1" id="KW-0812">Transmembrane</keyword>
<evidence type="ECO:0000313" key="2">
    <source>
        <dbReference type="EMBL" id="KAK6992603.1"/>
    </source>
</evidence>
<keyword evidence="1" id="KW-1133">Transmembrane helix</keyword>